<name>A0A8J3YZQ5_9ACTN</name>
<dbReference type="AlphaFoldDB" id="A0A8J3YZQ5"/>
<evidence type="ECO:0000313" key="1">
    <source>
        <dbReference type="EMBL" id="GIJ54994.1"/>
    </source>
</evidence>
<gene>
    <name evidence="1" type="ORF">Vau01_025100</name>
</gene>
<reference evidence="1" key="1">
    <citation type="submission" date="2021-01" db="EMBL/GenBank/DDBJ databases">
        <title>Whole genome shotgun sequence of Virgisporangium aurantiacum NBRC 16421.</title>
        <authorList>
            <person name="Komaki H."/>
            <person name="Tamura T."/>
        </authorList>
    </citation>
    <scope>NUCLEOTIDE SEQUENCE</scope>
    <source>
        <strain evidence="1">NBRC 16421</strain>
    </source>
</reference>
<sequence>MGLDVQDVGGEMATVQYIDWYKNRRLHGELRHVPPAEYEALHAMAYPVTATLETS</sequence>
<evidence type="ECO:0008006" key="3">
    <source>
        <dbReference type="Google" id="ProtNLM"/>
    </source>
</evidence>
<accession>A0A8J3YZQ5</accession>
<keyword evidence="2" id="KW-1185">Reference proteome</keyword>
<dbReference type="EMBL" id="BOPG01000013">
    <property type="protein sequence ID" value="GIJ54994.1"/>
    <property type="molecule type" value="Genomic_DNA"/>
</dbReference>
<protein>
    <recommendedName>
        <fullName evidence="3">Integrase catalytic domain-containing protein</fullName>
    </recommendedName>
</protein>
<organism evidence="1 2">
    <name type="scientific">Virgisporangium aurantiacum</name>
    <dbReference type="NCBI Taxonomy" id="175570"/>
    <lineage>
        <taxon>Bacteria</taxon>
        <taxon>Bacillati</taxon>
        <taxon>Actinomycetota</taxon>
        <taxon>Actinomycetes</taxon>
        <taxon>Micromonosporales</taxon>
        <taxon>Micromonosporaceae</taxon>
        <taxon>Virgisporangium</taxon>
    </lineage>
</organism>
<dbReference type="RefSeq" id="WP_203991133.1">
    <property type="nucleotide sequence ID" value="NZ_BOPG01000013.1"/>
</dbReference>
<comment type="caution">
    <text evidence="1">The sequence shown here is derived from an EMBL/GenBank/DDBJ whole genome shotgun (WGS) entry which is preliminary data.</text>
</comment>
<proteinExistence type="predicted"/>
<evidence type="ECO:0000313" key="2">
    <source>
        <dbReference type="Proteomes" id="UP000612585"/>
    </source>
</evidence>
<dbReference type="Proteomes" id="UP000612585">
    <property type="component" value="Unassembled WGS sequence"/>
</dbReference>